<dbReference type="GO" id="GO:0030170">
    <property type="term" value="F:pyridoxal phosphate binding"/>
    <property type="evidence" value="ECO:0007669"/>
    <property type="project" value="InterPro"/>
</dbReference>
<dbReference type="GO" id="GO:0030151">
    <property type="term" value="F:molybdenum ion binding"/>
    <property type="evidence" value="ECO:0007669"/>
    <property type="project" value="InterPro"/>
</dbReference>
<sequence length="259" mass="28342">MRVERLYRYPVKGLSAESLEEVELAEGETFPHDRRFALAQGDSPFDEAEPRFLPKQNFACMMRNGKVVLVRAAYDPRAGTLALAAEGHPPLSAPTATAEGKAAIGDWLVRFLGDEARHGTNPDGSPRPPRFTEAPGHAFTDQARKGVSLINLATLDAFEKTIGRRLDPLRFRANIYFSGLPAWAEHDWVGGELLLGGARLSVFKRTVRCPATQVDLRTGERDCDVPRLLREHFGHADLGVHATVLEGGRVAVGDALEPA</sequence>
<dbReference type="SUPFAM" id="SSF50800">
    <property type="entry name" value="PK beta-barrel domain-like"/>
    <property type="match status" value="1"/>
</dbReference>
<protein>
    <recommendedName>
        <fullName evidence="1">MOSC domain-containing protein</fullName>
    </recommendedName>
</protein>
<name>A0A840YIP7_9PROT</name>
<dbReference type="Gene3D" id="2.40.33.20">
    <property type="entry name" value="PK beta-barrel domain-like"/>
    <property type="match status" value="1"/>
</dbReference>
<comment type="caution">
    <text evidence="2">The sequence shown here is derived from an EMBL/GenBank/DDBJ whole genome shotgun (WGS) entry which is preliminary data.</text>
</comment>
<dbReference type="EMBL" id="JACIJD010000008">
    <property type="protein sequence ID" value="MBB5693943.1"/>
    <property type="molecule type" value="Genomic_DNA"/>
</dbReference>
<proteinExistence type="predicted"/>
<accession>A0A840YIP7</accession>
<organism evidence="2 3">
    <name type="scientific">Muricoccus pecuniae</name>
    <dbReference type="NCBI Taxonomy" id="693023"/>
    <lineage>
        <taxon>Bacteria</taxon>
        <taxon>Pseudomonadati</taxon>
        <taxon>Pseudomonadota</taxon>
        <taxon>Alphaproteobacteria</taxon>
        <taxon>Acetobacterales</taxon>
        <taxon>Roseomonadaceae</taxon>
        <taxon>Muricoccus</taxon>
    </lineage>
</organism>
<feature type="domain" description="MOSC" evidence="1">
    <location>
        <begin position="106"/>
        <end position="259"/>
    </location>
</feature>
<evidence type="ECO:0000259" key="1">
    <source>
        <dbReference type="PROSITE" id="PS51340"/>
    </source>
</evidence>
<gene>
    <name evidence="2" type="ORF">FHS87_001983</name>
</gene>
<dbReference type="PROSITE" id="PS51340">
    <property type="entry name" value="MOSC"/>
    <property type="match status" value="1"/>
</dbReference>
<keyword evidence="3" id="KW-1185">Reference proteome</keyword>
<dbReference type="Pfam" id="PF03473">
    <property type="entry name" value="MOSC"/>
    <property type="match status" value="1"/>
</dbReference>
<dbReference type="GO" id="GO:0003824">
    <property type="term" value="F:catalytic activity"/>
    <property type="evidence" value="ECO:0007669"/>
    <property type="project" value="InterPro"/>
</dbReference>
<dbReference type="Pfam" id="PF03476">
    <property type="entry name" value="MOSC_N"/>
    <property type="match status" value="1"/>
</dbReference>
<dbReference type="InterPro" id="IPR005303">
    <property type="entry name" value="MOCOS_middle"/>
</dbReference>
<dbReference type="Proteomes" id="UP000580654">
    <property type="component" value="Unassembled WGS sequence"/>
</dbReference>
<evidence type="ECO:0000313" key="3">
    <source>
        <dbReference type="Proteomes" id="UP000580654"/>
    </source>
</evidence>
<dbReference type="InterPro" id="IPR011037">
    <property type="entry name" value="Pyrv_Knase-like_insert_dom_sf"/>
</dbReference>
<evidence type="ECO:0000313" key="2">
    <source>
        <dbReference type="EMBL" id="MBB5693943.1"/>
    </source>
</evidence>
<reference evidence="2 3" key="1">
    <citation type="submission" date="2020-08" db="EMBL/GenBank/DDBJ databases">
        <title>Genomic Encyclopedia of Type Strains, Phase IV (KMG-IV): sequencing the most valuable type-strain genomes for metagenomic binning, comparative biology and taxonomic classification.</title>
        <authorList>
            <person name="Goeker M."/>
        </authorList>
    </citation>
    <scope>NUCLEOTIDE SEQUENCE [LARGE SCALE GENOMIC DNA]</scope>
    <source>
        <strain evidence="2 3">DSM 25622</strain>
    </source>
</reference>
<dbReference type="AlphaFoldDB" id="A0A840YIP7"/>
<dbReference type="InterPro" id="IPR005302">
    <property type="entry name" value="MoCF_Sase_C"/>
</dbReference>
<dbReference type="RefSeq" id="WP_184517065.1">
    <property type="nucleotide sequence ID" value="NZ_JACIJD010000008.1"/>
</dbReference>